<evidence type="ECO:0000259" key="1">
    <source>
        <dbReference type="Pfam" id="PF11827"/>
    </source>
</evidence>
<gene>
    <name evidence="2" type="ORF">GCM10011343_23370</name>
</gene>
<dbReference type="InterPro" id="IPR021782">
    <property type="entry name" value="DUF3347"/>
</dbReference>
<organism evidence="2 3">
    <name type="scientific">Flavobacterium orientale</name>
    <dbReference type="NCBI Taxonomy" id="1756020"/>
    <lineage>
        <taxon>Bacteria</taxon>
        <taxon>Pseudomonadati</taxon>
        <taxon>Bacteroidota</taxon>
        <taxon>Flavobacteriia</taxon>
        <taxon>Flavobacteriales</taxon>
        <taxon>Flavobacteriaceae</taxon>
        <taxon>Flavobacterium</taxon>
    </lineage>
</organism>
<feature type="domain" description="DUF3347" evidence="1">
    <location>
        <begin position="153"/>
        <end position="240"/>
    </location>
</feature>
<dbReference type="Pfam" id="PF11827">
    <property type="entry name" value="DUF3347"/>
    <property type="match status" value="1"/>
</dbReference>
<proteinExistence type="predicted"/>
<accession>A0A917DE08</accession>
<dbReference type="Proteomes" id="UP000625735">
    <property type="component" value="Unassembled WGS sequence"/>
</dbReference>
<reference evidence="2" key="2">
    <citation type="submission" date="2020-09" db="EMBL/GenBank/DDBJ databases">
        <authorList>
            <person name="Sun Q."/>
            <person name="Zhou Y."/>
        </authorList>
    </citation>
    <scope>NUCLEOTIDE SEQUENCE</scope>
    <source>
        <strain evidence="2">CGMCC 1.12506</strain>
    </source>
</reference>
<name>A0A917DE08_9FLAO</name>
<dbReference type="AlphaFoldDB" id="A0A917DE08"/>
<reference evidence="2" key="1">
    <citation type="journal article" date="2014" name="Int. J. Syst. Evol. Microbiol.">
        <title>Complete genome sequence of Corynebacterium casei LMG S-19264T (=DSM 44701T), isolated from a smear-ripened cheese.</title>
        <authorList>
            <consortium name="US DOE Joint Genome Institute (JGI-PGF)"/>
            <person name="Walter F."/>
            <person name="Albersmeier A."/>
            <person name="Kalinowski J."/>
            <person name="Ruckert C."/>
        </authorList>
    </citation>
    <scope>NUCLEOTIDE SEQUENCE</scope>
    <source>
        <strain evidence="2">CGMCC 1.12506</strain>
    </source>
</reference>
<dbReference type="EMBL" id="BMFG01000010">
    <property type="protein sequence ID" value="GGD32601.1"/>
    <property type="molecule type" value="Genomic_DNA"/>
</dbReference>
<evidence type="ECO:0000313" key="3">
    <source>
        <dbReference type="Proteomes" id="UP000625735"/>
    </source>
</evidence>
<protein>
    <recommendedName>
        <fullName evidence="1">DUF3347 domain-containing protein</fullName>
    </recommendedName>
</protein>
<sequence length="289" mass="32037">MCKKTIEKAGTINKEATVVWDVNTKMATLTFDSKKTNQDAILKRIALAGYDNEQFLAPDDVYANLHGCCQYEREAKTAVKPHEHHTTVVVTTPEAPMDHSKHVVTAPKAETKKEQQATAVVTTPEAPKDHSKHVAPAPKVVTKIQKTNMLLPVFEAYFSVKDAMIQSDGSATATKGKLLLAAIEKVDMNQLGAKEHDVWMQVLRPLKQTVQKISETKNIGTQRGQLDLLSKNMLNLAKVSKWDFAIYNQHCPMANDGKGGNWLSKQNTIKNPYYGSKMMTCGSTVETLK</sequence>
<evidence type="ECO:0000313" key="2">
    <source>
        <dbReference type="EMBL" id="GGD32601.1"/>
    </source>
</evidence>
<keyword evidence="3" id="KW-1185">Reference proteome</keyword>
<comment type="caution">
    <text evidence="2">The sequence shown here is derived from an EMBL/GenBank/DDBJ whole genome shotgun (WGS) entry which is preliminary data.</text>
</comment>